<organism evidence="6 7">
    <name type="scientific">Arcicella aurantiaca</name>
    <dbReference type="NCBI Taxonomy" id="591202"/>
    <lineage>
        <taxon>Bacteria</taxon>
        <taxon>Pseudomonadati</taxon>
        <taxon>Bacteroidota</taxon>
        <taxon>Cytophagia</taxon>
        <taxon>Cytophagales</taxon>
        <taxon>Flectobacillaceae</taxon>
        <taxon>Arcicella</taxon>
    </lineage>
</organism>
<dbReference type="GO" id="GO:0030313">
    <property type="term" value="C:cell envelope"/>
    <property type="evidence" value="ECO:0007669"/>
    <property type="project" value="UniProtKB-SubCell"/>
</dbReference>
<dbReference type="CDD" id="cd02966">
    <property type="entry name" value="TlpA_like_family"/>
    <property type="match status" value="1"/>
</dbReference>
<keyword evidence="7" id="KW-1185">Reference proteome</keyword>
<gene>
    <name evidence="6" type="ORF">LV89_04130</name>
</gene>
<dbReference type="GO" id="GO:0016853">
    <property type="term" value="F:isomerase activity"/>
    <property type="evidence" value="ECO:0007669"/>
    <property type="project" value="UniProtKB-KW"/>
</dbReference>
<dbReference type="InterPro" id="IPR050553">
    <property type="entry name" value="Thioredoxin_ResA/DsbE_sf"/>
</dbReference>
<keyword evidence="4" id="KW-0676">Redox-active center</keyword>
<accession>A0A316DJY2</accession>
<evidence type="ECO:0000256" key="2">
    <source>
        <dbReference type="ARBA" id="ARBA00022748"/>
    </source>
</evidence>
<evidence type="ECO:0000256" key="4">
    <source>
        <dbReference type="ARBA" id="ARBA00023284"/>
    </source>
</evidence>
<feature type="domain" description="Thioredoxin" evidence="5">
    <location>
        <begin position="35"/>
        <end position="180"/>
    </location>
</feature>
<evidence type="ECO:0000259" key="5">
    <source>
        <dbReference type="PROSITE" id="PS51352"/>
    </source>
</evidence>
<dbReference type="RefSeq" id="WP_109744792.1">
    <property type="nucleotide sequence ID" value="NZ_QGGO01000030.1"/>
</dbReference>
<dbReference type="AlphaFoldDB" id="A0A316DJY2"/>
<dbReference type="Proteomes" id="UP000245489">
    <property type="component" value="Unassembled WGS sequence"/>
</dbReference>
<reference evidence="6 7" key="1">
    <citation type="submission" date="2018-05" db="EMBL/GenBank/DDBJ databases">
        <title>Genomic Encyclopedia of Archaeal and Bacterial Type Strains, Phase II (KMG-II): from individual species to whole genera.</title>
        <authorList>
            <person name="Goeker M."/>
        </authorList>
    </citation>
    <scope>NUCLEOTIDE SEQUENCE [LARGE SCALE GENOMIC DNA]</scope>
    <source>
        <strain evidence="6 7">DSM 22214</strain>
    </source>
</reference>
<dbReference type="InterPro" id="IPR013740">
    <property type="entry name" value="Redoxin"/>
</dbReference>
<dbReference type="PROSITE" id="PS51352">
    <property type="entry name" value="THIOREDOXIN_2"/>
    <property type="match status" value="1"/>
</dbReference>
<dbReference type="EMBL" id="QGGO01000030">
    <property type="protein sequence ID" value="PWK18431.1"/>
    <property type="molecule type" value="Genomic_DNA"/>
</dbReference>
<dbReference type="Pfam" id="PF08534">
    <property type="entry name" value="Redoxin"/>
    <property type="match status" value="1"/>
</dbReference>
<dbReference type="PANTHER" id="PTHR42852:SF6">
    <property type="entry name" value="THIOL:DISULFIDE INTERCHANGE PROTEIN DSBE"/>
    <property type="match status" value="1"/>
</dbReference>
<name>A0A316DJY2_9BACT</name>
<dbReference type="GO" id="GO:0017004">
    <property type="term" value="P:cytochrome complex assembly"/>
    <property type="evidence" value="ECO:0007669"/>
    <property type="project" value="UniProtKB-KW"/>
</dbReference>
<proteinExistence type="predicted"/>
<dbReference type="InterPro" id="IPR036249">
    <property type="entry name" value="Thioredoxin-like_sf"/>
</dbReference>
<comment type="caution">
    <text evidence="6">The sequence shown here is derived from an EMBL/GenBank/DDBJ whole genome shotgun (WGS) entry which is preliminary data.</text>
</comment>
<dbReference type="Gene3D" id="3.40.30.10">
    <property type="entry name" value="Glutaredoxin"/>
    <property type="match status" value="1"/>
</dbReference>
<evidence type="ECO:0000256" key="3">
    <source>
        <dbReference type="ARBA" id="ARBA00023157"/>
    </source>
</evidence>
<sequence length="180" mass="20068">MKKHFILLTVTSALLFTKCSSKRQETTDSSDSLTAVSTAKTTPTSLFDPNNKVVDFKDITTKHKVTYVDFWASWCGPCRGEMPASQALREAYKDKDVNFLYVSLDEESAAWAEANKSFALPDGHSFLLANPSESIIPATFNISSIPRYILIDENGKVINEDAPRPSENERITEALDKILK</sequence>
<protein>
    <submittedName>
        <fullName evidence="6">Thiol-disulfide isomerase/thioredoxin</fullName>
    </submittedName>
</protein>
<dbReference type="InterPro" id="IPR013766">
    <property type="entry name" value="Thioredoxin_domain"/>
</dbReference>
<evidence type="ECO:0000256" key="1">
    <source>
        <dbReference type="ARBA" id="ARBA00004196"/>
    </source>
</evidence>
<dbReference type="SUPFAM" id="SSF52833">
    <property type="entry name" value="Thioredoxin-like"/>
    <property type="match status" value="1"/>
</dbReference>
<keyword evidence="6" id="KW-0413">Isomerase</keyword>
<comment type="subcellular location">
    <subcellularLocation>
        <location evidence="1">Cell envelope</location>
    </subcellularLocation>
</comment>
<keyword evidence="3" id="KW-1015">Disulfide bond</keyword>
<dbReference type="PANTHER" id="PTHR42852">
    <property type="entry name" value="THIOL:DISULFIDE INTERCHANGE PROTEIN DSBE"/>
    <property type="match status" value="1"/>
</dbReference>
<evidence type="ECO:0000313" key="7">
    <source>
        <dbReference type="Proteomes" id="UP000245489"/>
    </source>
</evidence>
<evidence type="ECO:0000313" key="6">
    <source>
        <dbReference type="EMBL" id="PWK18431.1"/>
    </source>
</evidence>
<keyword evidence="2" id="KW-0201">Cytochrome c-type biogenesis</keyword>
<dbReference type="OrthoDB" id="6399635at2"/>
<dbReference type="GO" id="GO:0016491">
    <property type="term" value="F:oxidoreductase activity"/>
    <property type="evidence" value="ECO:0007669"/>
    <property type="project" value="InterPro"/>
</dbReference>